<dbReference type="InterPro" id="IPR050715">
    <property type="entry name" value="LRR-SigEffector_domain"/>
</dbReference>
<dbReference type="EMBL" id="CP042192">
    <property type="protein sequence ID" value="QDS72611.1"/>
    <property type="molecule type" value="Genomic_DNA"/>
</dbReference>
<dbReference type="OrthoDB" id="1517790at2759"/>
<reference evidence="4 5" key="1">
    <citation type="submission" date="2019-07" db="EMBL/GenBank/DDBJ databases">
        <title>Finished genome of Venturia effusa.</title>
        <authorList>
            <person name="Young C.A."/>
            <person name="Cox M.P."/>
            <person name="Ganley A.R.D."/>
            <person name="David W.J."/>
        </authorList>
    </citation>
    <scope>NUCLEOTIDE SEQUENCE [LARGE SCALE GENOMIC DNA]</scope>
    <source>
        <strain evidence="5">albino</strain>
    </source>
</reference>
<evidence type="ECO:0000256" key="1">
    <source>
        <dbReference type="ARBA" id="ARBA00022614"/>
    </source>
</evidence>
<proteinExistence type="predicted"/>
<dbReference type="PROSITE" id="PS51450">
    <property type="entry name" value="LRR"/>
    <property type="match status" value="1"/>
</dbReference>
<feature type="compositionally biased region" description="Basic and acidic residues" evidence="3">
    <location>
        <begin position="1"/>
        <end position="11"/>
    </location>
</feature>
<dbReference type="SUPFAM" id="SSF52058">
    <property type="entry name" value="L domain-like"/>
    <property type="match status" value="1"/>
</dbReference>
<dbReference type="Proteomes" id="UP000316270">
    <property type="component" value="Chromosome 8"/>
</dbReference>
<keyword evidence="5" id="KW-1185">Reference proteome</keyword>
<dbReference type="SMART" id="SM00369">
    <property type="entry name" value="LRR_TYP"/>
    <property type="match status" value="3"/>
</dbReference>
<dbReference type="Gene3D" id="3.80.10.10">
    <property type="entry name" value="Ribonuclease Inhibitor"/>
    <property type="match status" value="1"/>
</dbReference>
<feature type="region of interest" description="Disordered" evidence="3">
    <location>
        <begin position="1"/>
        <end position="101"/>
    </location>
</feature>
<sequence>MDRVVNQEDASRPSIEPPSSPPPFLAPPVFRRKRTRATDDSTPSSDGPIFSSDPPDPSVDEYFQPRRKRQYRGTWWGETRNGAPAEPAQQRSKSGFTRNMDSGIWMGSDATDEEPGSDASESGLQMPRESAWKHAVPRITMQLSGPDTSESGATRYIPQDEKEALTIEFARSNLQHFLESNNEHINLCHANLKQLPNEFFEPLQTLYRDPSPFHFDNSDGETEEEFQARGLIPRIKMDLSNNALPSLPLSLFHLQNITKLNLSHNNLTQLSQQVGKLESLRTLDISSNRLRWLPWELIQMLRFGKLNAINLDCNPFLQPFSYVSFSGSWEQPWSAPTRGEVVIYRIKDAIKTWRRLKTTGSVQAIEHAEWMTRFYMKYVMQASLTRFDALSEGLLPPLTMHVASTSVTRYKLDGRLMQAQPTYAPSSLPIDEFVFPAKFEEDHLTRILEHLVGEDTTEEGLDLEINAAIIGGTGLAQSHAVLLEQSRVPSLFELALQSATKVFTGEDSKYHMEDLLSMVREDDPDSVRQGVETAIDVHQEGGRICSVCSRSFIIARTEWHDGALPIDERRRAELTIVSSCRWQEDPFKLNVSSGIAAAVIENVASAVEHGSTKPSKPTFEQSILSTMLANFYGKPQNRRQEANKEEWSTMPSEERSSRLVAEKRLDAERKMHSLTKRQLAAIGIREKVRERKIKHLRSLYRQKPKTLQREQAVHALTVQRFRLMEQSHFDLGLKNTILKHKCKTQKKATKNFERLKAAYLSLQKRFQSMIEFGMSIEEERMRLERELMMYDGVTETLKEVREHCGVLEGRLAQVEVKKRCVII</sequence>
<feature type="compositionally biased region" description="Pro residues" evidence="3">
    <location>
        <begin position="15"/>
        <end position="26"/>
    </location>
</feature>
<accession>A0A517LAF8</accession>
<name>A0A517LAF8_9PEZI</name>
<dbReference type="Pfam" id="PF13855">
    <property type="entry name" value="LRR_8"/>
    <property type="match status" value="1"/>
</dbReference>
<evidence type="ECO:0000256" key="3">
    <source>
        <dbReference type="SAM" id="MobiDB-lite"/>
    </source>
</evidence>
<dbReference type="PRINTS" id="PR00019">
    <property type="entry name" value="LEURICHRPT"/>
</dbReference>
<dbReference type="AlphaFoldDB" id="A0A517LAF8"/>
<dbReference type="STRING" id="50376.A0A517LAF8"/>
<feature type="compositionally biased region" description="Basic and acidic residues" evidence="3">
    <location>
        <begin position="638"/>
        <end position="655"/>
    </location>
</feature>
<dbReference type="InterPro" id="IPR003591">
    <property type="entry name" value="Leu-rich_rpt_typical-subtyp"/>
</dbReference>
<feature type="region of interest" description="Disordered" evidence="3">
    <location>
        <begin position="636"/>
        <end position="655"/>
    </location>
</feature>
<dbReference type="InterPro" id="IPR001611">
    <property type="entry name" value="Leu-rich_rpt"/>
</dbReference>
<dbReference type="InterPro" id="IPR032675">
    <property type="entry name" value="LRR_dom_sf"/>
</dbReference>
<organism evidence="4 5">
    <name type="scientific">Venturia effusa</name>
    <dbReference type="NCBI Taxonomy" id="50376"/>
    <lineage>
        <taxon>Eukaryota</taxon>
        <taxon>Fungi</taxon>
        <taxon>Dikarya</taxon>
        <taxon>Ascomycota</taxon>
        <taxon>Pezizomycotina</taxon>
        <taxon>Dothideomycetes</taxon>
        <taxon>Pleosporomycetidae</taxon>
        <taxon>Venturiales</taxon>
        <taxon>Venturiaceae</taxon>
        <taxon>Venturia</taxon>
    </lineage>
</organism>
<keyword evidence="1" id="KW-0433">Leucine-rich repeat</keyword>
<gene>
    <name evidence="4" type="ORF">FKW77_001682</name>
</gene>
<evidence type="ECO:0000313" key="4">
    <source>
        <dbReference type="EMBL" id="QDS72611.1"/>
    </source>
</evidence>
<feature type="compositionally biased region" description="Polar residues" evidence="3">
    <location>
        <begin position="89"/>
        <end position="100"/>
    </location>
</feature>
<keyword evidence="2" id="KW-0677">Repeat</keyword>
<evidence type="ECO:0000313" key="5">
    <source>
        <dbReference type="Proteomes" id="UP000316270"/>
    </source>
</evidence>
<evidence type="ECO:0000256" key="2">
    <source>
        <dbReference type="ARBA" id="ARBA00022737"/>
    </source>
</evidence>
<dbReference type="PANTHER" id="PTHR45752:SF187">
    <property type="entry name" value="LEUCINE-RICH REPEAT AND IQ DOMAIN-CONTAINING PROTEIN 4"/>
    <property type="match status" value="1"/>
</dbReference>
<dbReference type="PANTHER" id="PTHR45752">
    <property type="entry name" value="LEUCINE-RICH REPEAT-CONTAINING"/>
    <property type="match status" value="1"/>
</dbReference>
<protein>
    <submittedName>
        <fullName evidence="4">Uncharacterized protein</fullName>
    </submittedName>
</protein>